<dbReference type="EMBL" id="JACHXV010000001">
    <property type="protein sequence ID" value="MBB3172425.1"/>
    <property type="molecule type" value="Genomic_DNA"/>
</dbReference>
<evidence type="ECO:0000256" key="7">
    <source>
        <dbReference type="ARBA" id="ARBA00022840"/>
    </source>
</evidence>
<keyword evidence="13" id="KW-1185">Reference proteome</keyword>
<evidence type="ECO:0000256" key="8">
    <source>
        <dbReference type="ARBA" id="ARBA00030128"/>
    </source>
</evidence>
<dbReference type="PANTHER" id="PTHR23117">
    <property type="entry name" value="GUANYLATE KINASE-RELATED"/>
    <property type="match status" value="1"/>
</dbReference>
<dbReference type="EC" id="2.7.4.8" evidence="2 9"/>
<dbReference type="Gene3D" id="3.40.50.300">
    <property type="entry name" value="P-loop containing nucleotide triphosphate hydrolases"/>
    <property type="match status" value="2"/>
</dbReference>
<comment type="similarity">
    <text evidence="1 9">Belongs to the guanylate kinase family.</text>
</comment>
<dbReference type="SMART" id="SM00072">
    <property type="entry name" value="GuKc"/>
    <property type="match status" value="1"/>
</dbReference>
<keyword evidence="7 9" id="KW-0067">ATP-binding</keyword>
<dbReference type="Pfam" id="PF00625">
    <property type="entry name" value="Guanylate_kin"/>
    <property type="match status" value="1"/>
</dbReference>
<dbReference type="Gene3D" id="3.30.63.10">
    <property type="entry name" value="Guanylate Kinase phosphate binding domain"/>
    <property type="match status" value="1"/>
</dbReference>
<comment type="subcellular location">
    <subcellularLocation>
        <location evidence="9">Cytoplasm</location>
    </subcellularLocation>
</comment>
<dbReference type="GO" id="GO:0005524">
    <property type="term" value="F:ATP binding"/>
    <property type="evidence" value="ECO:0007669"/>
    <property type="project" value="UniProtKB-UniRule"/>
</dbReference>
<protein>
    <recommendedName>
        <fullName evidence="3 9">Guanylate kinase</fullName>
        <ecNumber evidence="2 9">2.7.4.8</ecNumber>
    </recommendedName>
    <alternativeName>
        <fullName evidence="8 9">GMP kinase</fullName>
    </alternativeName>
</protein>
<keyword evidence="5 9" id="KW-0547">Nucleotide-binding</keyword>
<dbReference type="InterPro" id="IPR008145">
    <property type="entry name" value="GK/Ca_channel_bsu"/>
</dbReference>
<feature type="binding site" evidence="9">
    <location>
        <begin position="31"/>
        <end position="38"/>
    </location>
    <ligand>
        <name>ATP</name>
        <dbReference type="ChEBI" id="CHEBI:30616"/>
    </ligand>
</feature>
<comment type="function">
    <text evidence="9">Essential for recycling GMP and indirectly, cGMP.</text>
</comment>
<dbReference type="CDD" id="cd00071">
    <property type="entry name" value="GMPK"/>
    <property type="match status" value="1"/>
</dbReference>
<dbReference type="HAMAP" id="MF_00328">
    <property type="entry name" value="Guanylate_kinase"/>
    <property type="match status" value="1"/>
</dbReference>
<dbReference type="GO" id="GO:0005829">
    <property type="term" value="C:cytosol"/>
    <property type="evidence" value="ECO:0007669"/>
    <property type="project" value="TreeGrafter"/>
</dbReference>
<comment type="caution">
    <text evidence="12">The sequence shown here is derived from an EMBL/GenBank/DDBJ whole genome shotgun (WGS) entry which is preliminary data.</text>
</comment>
<evidence type="ECO:0000256" key="9">
    <source>
        <dbReference type="HAMAP-Rule" id="MF_00328"/>
    </source>
</evidence>
<dbReference type="InterPro" id="IPR008144">
    <property type="entry name" value="Guanylate_kin-like_dom"/>
</dbReference>
<evidence type="ECO:0000256" key="6">
    <source>
        <dbReference type="ARBA" id="ARBA00022777"/>
    </source>
</evidence>
<name>A0A850NNX9_9PROT</name>
<evidence type="ECO:0000313" key="14">
    <source>
        <dbReference type="Proteomes" id="UP000565205"/>
    </source>
</evidence>
<dbReference type="InterPro" id="IPR027417">
    <property type="entry name" value="P-loop_NTPase"/>
</dbReference>
<evidence type="ECO:0000259" key="10">
    <source>
        <dbReference type="PROSITE" id="PS50052"/>
    </source>
</evidence>
<evidence type="ECO:0000313" key="12">
    <source>
        <dbReference type="EMBL" id="NVN31461.1"/>
    </source>
</evidence>
<dbReference type="EMBL" id="JABXXQ010000381">
    <property type="protein sequence ID" value="NVN31461.1"/>
    <property type="molecule type" value="Genomic_DNA"/>
</dbReference>
<dbReference type="PANTHER" id="PTHR23117:SF13">
    <property type="entry name" value="GUANYLATE KINASE"/>
    <property type="match status" value="1"/>
</dbReference>
<dbReference type="RefSeq" id="WP_176625778.1">
    <property type="nucleotide sequence ID" value="NZ_JABXXQ010000381.1"/>
</dbReference>
<dbReference type="AlphaFoldDB" id="A0A850NNX9"/>
<dbReference type="GO" id="GO:0004385">
    <property type="term" value="F:GMP kinase activity"/>
    <property type="evidence" value="ECO:0007669"/>
    <property type="project" value="UniProtKB-UniRule"/>
</dbReference>
<dbReference type="FunFam" id="3.30.63.10:FF:000002">
    <property type="entry name" value="Guanylate kinase 1"/>
    <property type="match status" value="1"/>
</dbReference>
<keyword evidence="6 9" id="KW-0418">Kinase</keyword>
<reference evidence="11 13" key="2">
    <citation type="submission" date="2020-08" db="EMBL/GenBank/DDBJ databases">
        <title>Genomic Encyclopedia of Type Strains, Phase III (KMG-III): the genomes of soil and plant-associated and newly described type strains.</title>
        <authorList>
            <person name="Whitman W."/>
        </authorList>
    </citation>
    <scope>NUCLEOTIDE SEQUENCE [LARGE SCALE GENOMIC DNA]</scope>
    <source>
        <strain evidence="11 13">CECT 8088</strain>
    </source>
</reference>
<comment type="catalytic activity">
    <reaction evidence="9">
        <text>GMP + ATP = GDP + ADP</text>
        <dbReference type="Rhea" id="RHEA:20780"/>
        <dbReference type="ChEBI" id="CHEBI:30616"/>
        <dbReference type="ChEBI" id="CHEBI:58115"/>
        <dbReference type="ChEBI" id="CHEBI:58189"/>
        <dbReference type="ChEBI" id="CHEBI:456216"/>
        <dbReference type="EC" id="2.7.4.8"/>
    </reaction>
</comment>
<dbReference type="Proteomes" id="UP000557688">
    <property type="component" value="Unassembled WGS sequence"/>
</dbReference>
<evidence type="ECO:0000256" key="3">
    <source>
        <dbReference type="ARBA" id="ARBA00016296"/>
    </source>
</evidence>
<dbReference type="Proteomes" id="UP000565205">
    <property type="component" value="Unassembled WGS sequence"/>
</dbReference>
<evidence type="ECO:0000256" key="4">
    <source>
        <dbReference type="ARBA" id="ARBA00022679"/>
    </source>
</evidence>
<dbReference type="InterPro" id="IPR020590">
    <property type="entry name" value="Guanylate_kinase_CS"/>
</dbReference>
<dbReference type="SUPFAM" id="SSF52540">
    <property type="entry name" value="P-loop containing nucleoside triphosphate hydrolases"/>
    <property type="match status" value="1"/>
</dbReference>
<evidence type="ECO:0000313" key="13">
    <source>
        <dbReference type="Proteomes" id="UP000557688"/>
    </source>
</evidence>
<dbReference type="NCBIfam" id="TIGR03263">
    <property type="entry name" value="guanyl_kin"/>
    <property type="match status" value="1"/>
</dbReference>
<evidence type="ECO:0000256" key="1">
    <source>
        <dbReference type="ARBA" id="ARBA00005790"/>
    </source>
</evidence>
<evidence type="ECO:0000256" key="2">
    <source>
        <dbReference type="ARBA" id="ARBA00012961"/>
    </source>
</evidence>
<feature type="domain" description="Guanylate kinase-like" evidence="10">
    <location>
        <begin position="24"/>
        <end position="203"/>
    </location>
</feature>
<proteinExistence type="inferred from homology"/>
<dbReference type="InterPro" id="IPR017665">
    <property type="entry name" value="Guanylate_kinase"/>
</dbReference>
<keyword evidence="4 9" id="KW-0808">Transferase</keyword>
<reference evidence="12 14" key="1">
    <citation type="submission" date="2020-06" db="EMBL/GenBank/DDBJ databases">
        <title>Description of novel acetic acid bacteria.</title>
        <authorList>
            <person name="Sombolestani A."/>
        </authorList>
    </citation>
    <scope>NUCLEOTIDE SEQUENCE [LARGE SCALE GENOMIC DNA]</scope>
    <source>
        <strain evidence="12 14">LMG 26838</strain>
    </source>
</reference>
<dbReference type="PROSITE" id="PS00856">
    <property type="entry name" value="GUANYLATE_KINASE_1"/>
    <property type="match status" value="1"/>
</dbReference>
<sequence length="223" mass="24418">MTVAGRDRPGVHRQLPPAGHGRRGVLLVIAAPSGAGKSTIANALRASEPELQHSVSVTTRAPRPGEADGVHYHFRSKAEFDAMAAGGELLEWAEVFGRGYGTPRAPVEAVLASGRDMVFDIDWQGHRQMRAAMPGDVVGLFILPPSLDILEQRLRGRESDSEDEIARRMQQARDEISHYDEFDHVLVNDQLDRAIGQARSVLHAARLAVARQPGPDGMIRGWR</sequence>
<accession>A0A850NNX9</accession>
<evidence type="ECO:0000313" key="11">
    <source>
        <dbReference type="EMBL" id="MBB3172425.1"/>
    </source>
</evidence>
<gene>
    <name evidence="9 12" type="primary">gmk</name>
    <name evidence="11" type="ORF">FHR90_000231</name>
    <name evidence="12" type="ORF">HUK83_14130</name>
</gene>
<keyword evidence="9" id="KW-0963">Cytoplasm</keyword>
<dbReference type="PROSITE" id="PS50052">
    <property type="entry name" value="GUANYLATE_KINASE_2"/>
    <property type="match status" value="1"/>
</dbReference>
<organism evidence="12 14">
    <name type="scientific">Endobacter medicaginis</name>
    <dbReference type="NCBI Taxonomy" id="1181271"/>
    <lineage>
        <taxon>Bacteria</taxon>
        <taxon>Pseudomonadati</taxon>
        <taxon>Pseudomonadota</taxon>
        <taxon>Alphaproteobacteria</taxon>
        <taxon>Acetobacterales</taxon>
        <taxon>Acetobacteraceae</taxon>
        <taxon>Endobacter</taxon>
    </lineage>
</organism>
<evidence type="ECO:0000256" key="5">
    <source>
        <dbReference type="ARBA" id="ARBA00022741"/>
    </source>
</evidence>